<dbReference type="InterPro" id="IPR043502">
    <property type="entry name" value="DNA/RNA_pol_sf"/>
</dbReference>
<protein>
    <recommendedName>
        <fullName evidence="1">DNA-directed DNA polymerase</fullName>
        <ecNumber evidence="1">2.7.7.7</ecNumber>
    </recommendedName>
</protein>
<dbReference type="RefSeq" id="WP_324618884.1">
    <property type="nucleotide sequence ID" value="NZ_JAYKOT010000001.1"/>
</dbReference>
<reference evidence="5 6" key="1">
    <citation type="submission" date="2024-01" db="EMBL/GenBank/DDBJ databases">
        <title>Complete genome sequence of Citroniella saccharovorans strain M6.X9, isolated from human fecal sample.</title>
        <authorList>
            <person name="Cheng G."/>
            <person name="Westerholm M."/>
            <person name="Schnurer A."/>
        </authorList>
    </citation>
    <scope>NUCLEOTIDE SEQUENCE [LARGE SCALE GENOMIC DNA]</scope>
    <source>
        <strain evidence="5 6">DSM 29873</strain>
    </source>
</reference>
<evidence type="ECO:0000256" key="3">
    <source>
        <dbReference type="ARBA" id="ARBA00049244"/>
    </source>
</evidence>
<dbReference type="PANTHER" id="PTHR10133:SF27">
    <property type="entry name" value="DNA POLYMERASE NU"/>
    <property type="match status" value="1"/>
</dbReference>
<dbReference type="SMART" id="SM00482">
    <property type="entry name" value="POLAc"/>
    <property type="match status" value="1"/>
</dbReference>
<dbReference type="GO" id="GO:0006302">
    <property type="term" value="P:double-strand break repair"/>
    <property type="evidence" value="ECO:0007669"/>
    <property type="project" value="TreeGrafter"/>
</dbReference>
<dbReference type="GO" id="GO:0003887">
    <property type="term" value="F:DNA-directed DNA polymerase activity"/>
    <property type="evidence" value="ECO:0007669"/>
    <property type="project" value="UniProtKB-EC"/>
</dbReference>
<feature type="domain" description="DNA-directed DNA polymerase family A palm" evidence="4">
    <location>
        <begin position="370"/>
        <end position="625"/>
    </location>
</feature>
<dbReference type="Pfam" id="PF00476">
    <property type="entry name" value="DNA_pol_A"/>
    <property type="match status" value="1"/>
</dbReference>
<dbReference type="EMBL" id="JAYKOT010000001">
    <property type="protein sequence ID" value="MEB3428852.1"/>
    <property type="molecule type" value="Genomic_DNA"/>
</dbReference>
<dbReference type="InterPro" id="IPR002298">
    <property type="entry name" value="DNA_polymerase_A"/>
</dbReference>
<dbReference type="CDD" id="cd08642">
    <property type="entry name" value="DNA_pol_A_pol_I_A"/>
    <property type="match status" value="1"/>
</dbReference>
<keyword evidence="6" id="KW-1185">Reference proteome</keyword>
<comment type="caution">
    <text evidence="5">The sequence shown here is derived from an EMBL/GenBank/DDBJ whole genome shotgun (WGS) entry which is preliminary data.</text>
</comment>
<evidence type="ECO:0000313" key="5">
    <source>
        <dbReference type="EMBL" id="MEB3428852.1"/>
    </source>
</evidence>
<accession>A0AAW9MVX4</accession>
<comment type="catalytic activity">
    <reaction evidence="3">
        <text>DNA(n) + a 2'-deoxyribonucleoside 5'-triphosphate = DNA(n+1) + diphosphate</text>
        <dbReference type="Rhea" id="RHEA:22508"/>
        <dbReference type="Rhea" id="RHEA-COMP:17339"/>
        <dbReference type="Rhea" id="RHEA-COMP:17340"/>
        <dbReference type="ChEBI" id="CHEBI:33019"/>
        <dbReference type="ChEBI" id="CHEBI:61560"/>
        <dbReference type="ChEBI" id="CHEBI:173112"/>
        <dbReference type="EC" id="2.7.7.7"/>
    </reaction>
</comment>
<evidence type="ECO:0000256" key="1">
    <source>
        <dbReference type="ARBA" id="ARBA00012417"/>
    </source>
</evidence>
<gene>
    <name evidence="5" type="ORF">VLK81_02235</name>
</gene>
<organism evidence="5 6">
    <name type="scientific">Citroniella saccharovorans</name>
    <dbReference type="NCBI Taxonomy" id="2053367"/>
    <lineage>
        <taxon>Bacteria</taxon>
        <taxon>Bacillati</taxon>
        <taxon>Bacillota</taxon>
        <taxon>Tissierellia</taxon>
        <taxon>Tissierellales</taxon>
        <taxon>Peptoniphilaceae</taxon>
        <taxon>Citroniella</taxon>
    </lineage>
</organism>
<keyword evidence="2" id="KW-0235">DNA replication</keyword>
<dbReference type="InterPro" id="IPR012337">
    <property type="entry name" value="RNaseH-like_sf"/>
</dbReference>
<dbReference type="SUPFAM" id="SSF53098">
    <property type="entry name" value="Ribonuclease H-like"/>
    <property type="match status" value="1"/>
</dbReference>
<sequence>MKDLSIDIETYSDVDISTSGLFKYSMDESFEVLLFAYSIDFGEVQIVDLASGEEIPLIVLSALADDSVIKHAYNASFEYNCLKNYGFDVGRRMSWRCSMLHGMYLGYPAGLAAIGEALNLDEDQKKLRTGKALIRYFCVPCKPTKANGERTRNLPTHDLEKWELFKEYCKQDVVTEMEIYKRLEPFEVPEREHKIWALSDAMNARGILVDFDLALGAIHINDILTLEQENRAREISGLDNPNSVAQILPWLQKYYPEVDNVRKVTVSELLEREDLKEEVREFLELRQELSKTSVKKYDSMKNCACTDHRVRGILQVYGANRTGRWAGRLVQVQNLPRNYIKNLELARELTKEEDKELLKLLFGDVTDTISQLIRTAFIPEGDKKFIVSDYSAIEARVIAWLAGEKWVEEVFATHGKIYEATASQMFGVPIEKIVKGNPEYSLRQKGKVATLALGYQGGVSALVAMGADRMGLSMEEMEDIKDRWRAANKNIVSLWYELERACVDAVETMEVQRVRCLEIEYVKDIIYGHSFLRIKLPSGRALYYPEPTLKENQFGKMAVHFMGIGTNRKFKSESTYGGKLTENVVQAIARDCLAELLLKLDERYPDDPVVMHIHDEVVLEARSCVSVDEVNSVMAEPIAWAPGLILKGAGFESGFYMKD</sequence>
<name>A0AAW9MVX4_9FIRM</name>
<dbReference type="GO" id="GO:0003677">
    <property type="term" value="F:DNA binding"/>
    <property type="evidence" value="ECO:0007669"/>
    <property type="project" value="InterPro"/>
</dbReference>
<dbReference type="Gene3D" id="3.30.70.370">
    <property type="match status" value="1"/>
</dbReference>
<proteinExistence type="predicted"/>
<dbReference type="GO" id="GO:0006261">
    <property type="term" value="P:DNA-templated DNA replication"/>
    <property type="evidence" value="ECO:0007669"/>
    <property type="project" value="InterPro"/>
</dbReference>
<evidence type="ECO:0000256" key="2">
    <source>
        <dbReference type="ARBA" id="ARBA00022705"/>
    </source>
</evidence>
<dbReference type="Proteomes" id="UP001357733">
    <property type="component" value="Unassembled WGS sequence"/>
</dbReference>
<dbReference type="InterPro" id="IPR001098">
    <property type="entry name" value="DNA-dir_DNA_pol_A_palm_dom"/>
</dbReference>
<dbReference type="AlphaFoldDB" id="A0AAW9MVX4"/>
<dbReference type="SUPFAM" id="SSF56672">
    <property type="entry name" value="DNA/RNA polymerases"/>
    <property type="match status" value="1"/>
</dbReference>
<dbReference type="Gene3D" id="1.10.150.20">
    <property type="entry name" value="5' to 3' exonuclease, C-terminal subdomain"/>
    <property type="match status" value="1"/>
</dbReference>
<dbReference type="PANTHER" id="PTHR10133">
    <property type="entry name" value="DNA POLYMERASE I"/>
    <property type="match status" value="1"/>
</dbReference>
<evidence type="ECO:0000259" key="4">
    <source>
        <dbReference type="SMART" id="SM00482"/>
    </source>
</evidence>
<dbReference type="EC" id="2.7.7.7" evidence="1"/>
<evidence type="ECO:0000313" key="6">
    <source>
        <dbReference type="Proteomes" id="UP001357733"/>
    </source>
</evidence>